<feature type="signal peptide" evidence="1">
    <location>
        <begin position="1"/>
        <end position="20"/>
    </location>
</feature>
<evidence type="ECO:0008006" key="4">
    <source>
        <dbReference type="Google" id="ProtNLM"/>
    </source>
</evidence>
<evidence type="ECO:0000256" key="1">
    <source>
        <dbReference type="SAM" id="SignalP"/>
    </source>
</evidence>
<name>A0AAW1CSX6_9HEMI</name>
<sequence length="84" mass="9411">MSRLLLLSVLPVRSPFLSYTYSPTVQCTLVPYPTTIFLRISNSSFKIPLSTSQTSFVSSRLITSIAKYNSLPLPNLFFFTSTPN</sequence>
<dbReference type="AlphaFoldDB" id="A0AAW1CSX6"/>
<reference evidence="2 3" key="1">
    <citation type="submission" date="2022-12" db="EMBL/GenBank/DDBJ databases">
        <title>Chromosome-level genome assembly of true bugs.</title>
        <authorList>
            <person name="Ma L."/>
            <person name="Li H."/>
        </authorList>
    </citation>
    <scope>NUCLEOTIDE SEQUENCE [LARGE SCALE GENOMIC DNA]</scope>
    <source>
        <strain evidence="2">Lab_2022b</strain>
    </source>
</reference>
<keyword evidence="1" id="KW-0732">Signal</keyword>
<organism evidence="2 3">
    <name type="scientific">Rhynocoris fuscipes</name>
    <dbReference type="NCBI Taxonomy" id="488301"/>
    <lineage>
        <taxon>Eukaryota</taxon>
        <taxon>Metazoa</taxon>
        <taxon>Ecdysozoa</taxon>
        <taxon>Arthropoda</taxon>
        <taxon>Hexapoda</taxon>
        <taxon>Insecta</taxon>
        <taxon>Pterygota</taxon>
        <taxon>Neoptera</taxon>
        <taxon>Paraneoptera</taxon>
        <taxon>Hemiptera</taxon>
        <taxon>Heteroptera</taxon>
        <taxon>Panheteroptera</taxon>
        <taxon>Cimicomorpha</taxon>
        <taxon>Reduviidae</taxon>
        <taxon>Harpactorinae</taxon>
        <taxon>Harpactorini</taxon>
        <taxon>Rhynocoris</taxon>
    </lineage>
</organism>
<proteinExistence type="predicted"/>
<comment type="caution">
    <text evidence="2">The sequence shown here is derived from an EMBL/GenBank/DDBJ whole genome shotgun (WGS) entry which is preliminary data.</text>
</comment>
<keyword evidence="3" id="KW-1185">Reference proteome</keyword>
<accession>A0AAW1CSX6</accession>
<protein>
    <recommendedName>
        <fullName evidence="4">Secreted protein</fullName>
    </recommendedName>
</protein>
<feature type="chain" id="PRO_5043710351" description="Secreted protein" evidence="1">
    <location>
        <begin position="21"/>
        <end position="84"/>
    </location>
</feature>
<dbReference type="EMBL" id="JAPXFL010000011">
    <property type="protein sequence ID" value="KAK9499677.1"/>
    <property type="molecule type" value="Genomic_DNA"/>
</dbReference>
<evidence type="ECO:0000313" key="3">
    <source>
        <dbReference type="Proteomes" id="UP001461498"/>
    </source>
</evidence>
<dbReference type="Proteomes" id="UP001461498">
    <property type="component" value="Unassembled WGS sequence"/>
</dbReference>
<gene>
    <name evidence="2" type="ORF">O3M35_002684</name>
</gene>
<evidence type="ECO:0000313" key="2">
    <source>
        <dbReference type="EMBL" id="KAK9499677.1"/>
    </source>
</evidence>